<feature type="transmembrane region" description="Helical" evidence="4">
    <location>
        <begin position="292"/>
        <end position="311"/>
    </location>
</feature>
<dbReference type="GO" id="GO:0022857">
    <property type="term" value="F:transmembrane transporter activity"/>
    <property type="evidence" value="ECO:0007669"/>
    <property type="project" value="InterPro"/>
</dbReference>
<dbReference type="SUPFAM" id="SSF103473">
    <property type="entry name" value="MFS general substrate transporter"/>
    <property type="match status" value="1"/>
</dbReference>
<dbReference type="InterPro" id="IPR011701">
    <property type="entry name" value="MFS"/>
</dbReference>
<feature type="transmembrane region" description="Helical" evidence="4">
    <location>
        <begin position="381"/>
        <end position="401"/>
    </location>
</feature>
<keyword evidence="1 4" id="KW-0812">Transmembrane</keyword>
<dbReference type="InterPro" id="IPR052524">
    <property type="entry name" value="MFS_Cyanate_Porter"/>
</dbReference>
<keyword evidence="7" id="KW-1185">Reference proteome</keyword>
<evidence type="ECO:0000259" key="5">
    <source>
        <dbReference type="PROSITE" id="PS50850"/>
    </source>
</evidence>
<evidence type="ECO:0000256" key="2">
    <source>
        <dbReference type="ARBA" id="ARBA00022989"/>
    </source>
</evidence>
<accession>A0A5N3PDA0</accession>
<feature type="transmembrane region" description="Helical" evidence="4">
    <location>
        <begin position="317"/>
        <end position="339"/>
    </location>
</feature>
<dbReference type="InterPro" id="IPR036259">
    <property type="entry name" value="MFS_trans_sf"/>
</dbReference>
<evidence type="ECO:0000256" key="1">
    <source>
        <dbReference type="ARBA" id="ARBA00022692"/>
    </source>
</evidence>
<dbReference type="PANTHER" id="PTHR23523">
    <property type="match status" value="1"/>
</dbReference>
<dbReference type="RefSeq" id="WP_150943975.1">
    <property type="nucleotide sequence ID" value="NZ_VCMV01000013.1"/>
</dbReference>
<feature type="transmembrane region" description="Helical" evidence="4">
    <location>
        <begin position="225"/>
        <end position="247"/>
    </location>
</feature>
<feature type="transmembrane region" description="Helical" evidence="4">
    <location>
        <begin position="184"/>
        <end position="204"/>
    </location>
</feature>
<dbReference type="InterPro" id="IPR020846">
    <property type="entry name" value="MFS_dom"/>
</dbReference>
<dbReference type="AlphaFoldDB" id="A0A5N3PDA0"/>
<feature type="transmembrane region" description="Helical" evidence="4">
    <location>
        <begin position="60"/>
        <end position="83"/>
    </location>
</feature>
<reference evidence="6 7" key="1">
    <citation type="journal article" date="2019" name="Microorganisms">
        <title>Genome Insights into the Novel Species Microvirga brassicacearum, a Rapeseed Endophyte with Biotechnological Potential.</title>
        <authorList>
            <person name="Jimenez-Gomez A."/>
            <person name="Saati-Santamaria Z."/>
            <person name="Igual J.M."/>
            <person name="Rivas R."/>
            <person name="Mateos P.F."/>
            <person name="Garcia-Fraile P."/>
        </authorList>
    </citation>
    <scope>NUCLEOTIDE SEQUENCE [LARGE SCALE GENOMIC DNA]</scope>
    <source>
        <strain evidence="6 7">CDVBN77</strain>
    </source>
</reference>
<keyword evidence="2 4" id="KW-1133">Transmembrane helix</keyword>
<name>A0A5N3PDA0_9HYPH</name>
<dbReference type="Gene3D" id="1.20.1250.20">
    <property type="entry name" value="MFS general substrate transporter like domains"/>
    <property type="match status" value="2"/>
</dbReference>
<dbReference type="PANTHER" id="PTHR23523:SF2">
    <property type="entry name" value="2-NITROIMIDAZOLE TRANSPORTER"/>
    <property type="match status" value="1"/>
</dbReference>
<sequence>MAGRVFDMQQERPVPRSTASPILQLAGFVGLCLLVAAFNLRPALTSLATVLSEIQGTLRINSFWAGILTTIPVLCFGVFGPLAPLLSARFGIEKAIFAMFVLLTAALGLRIIDSRLALLVSTLAGGAAIGVVGVLLPVIIRRDFSHRLGLMTGLYTMVLSVGGAVAAGFTPILERSVGSWNVALAAWCLPAVAAAILWGMFAARGDTAHKAGRLPRFSMLFGDKTAWYVTGFMGLQAALAFIVLGWLPTLLRDRGIDVINAGMITSLSIVAQTVTALLTPVLATRRLSAGKLVLAVLAAALAGFMGLLYGPVATTPFWGLVLGLGQGGMFGLALLFISLRSPTSEAAAMLSGMAQSIGYLGAALGPLAVSLLRDVGASTLGTAWLFAAITIAGLWCGLQAARPGSVRTREA</sequence>
<evidence type="ECO:0000313" key="7">
    <source>
        <dbReference type="Proteomes" id="UP000325684"/>
    </source>
</evidence>
<feature type="transmembrane region" description="Helical" evidence="4">
    <location>
        <begin position="346"/>
        <end position="369"/>
    </location>
</feature>
<proteinExistence type="predicted"/>
<gene>
    <name evidence="6" type="ORF">FEZ63_10400</name>
</gene>
<organism evidence="6 7">
    <name type="scientific">Microvirga brassicacearum</name>
    <dbReference type="NCBI Taxonomy" id="2580413"/>
    <lineage>
        <taxon>Bacteria</taxon>
        <taxon>Pseudomonadati</taxon>
        <taxon>Pseudomonadota</taxon>
        <taxon>Alphaproteobacteria</taxon>
        <taxon>Hyphomicrobiales</taxon>
        <taxon>Methylobacteriaceae</taxon>
        <taxon>Microvirga</taxon>
    </lineage>
</organism>
<dbReference type="EMBL" id="VCMV01000013">
    <property type="protein sequence ID" value="KAB0267681.1"/>
    <property type="molecule type" value="Genomic_DNA"/>
</dbReference>
<evidence type="ECO:0000256" key="4">
    <source>
        <dbReference type="SAM" id="Phobius"/>
    </source>
</evidence>
<feature type="transmembrane region" description="Helical" evidence="4">
    <location>
        <begin position="118"/>
        <end position="140"/>
    </location>
</feature>
<dbReference type="PROSITE" id="PS50850">
    <property type="entry name" value="MFS"/>
    <property type="match status" value="1"/>
</dbReference>
<protein>
    <submittedName>
        <fullName evidence="6">MFS transporter</fullName>
    </submittedName>
</protein>
<evidence type="ECO:0000313" key="6">
    <source>
        <dbReference type="EMBL" id="KAB0267681.1"/>
    </source>
</evidence>
<dbReference type="OrthoDB" id="5317164at2"/>
<keyword evidence="3 4" id="KW-0472">Membrane</keyword>
<dbReference type="Proteomes" id="UP000325684">
    <property type="component" value="Unassembled WGS sequence"/>
</dbReference>
<comment type="caution">
    <text evidence="6">The sequence shown here is derived from an EMBL/GenBank/DDBJ whole genome shotgun (WGS) entry which is preliminary data.</text>
</comment>
<feature type="transmembrane region" description="Helical" evidence="4">
    <location>
        <begin position="152"/>
        <end position="172"/>
    </location>
</feature>
<dbReference type="Pfam" id="PF07690">
    <property type="entry name" value="MFS_1"/>
    <property type="match status" value="1"/>
</dbReference>
<feature type="domain" description="Major facilitator superfamily (MFS) profile" evidence="5">
    <location>
        <begin position="215"/>
        <end position="411"/>
    </location>
</feature>
<evidence type="ECO:0000256" key="3">
    <source>
        <dbReference type="ARBA" id="ARBA00023136"/>
    </source>
</evidence>
<feature type="transmembrane region" description="Helical" evidence="4">
    <location>
        <begin position="21"/>
        <end position="40"/>
    </location>
</feature>
<feature type="transmembrane region" description="Helical" evidence="4">
    <location>
        <begin position="259"/>
        <end position="280"/>
    </location>
</feature>
<feature type="transmembrane region" description="Helical" evidence="4">
    <location>
        <begin position="95"/>
        <end position="112"/>
    </location>
</feature>